<comment type="caution">
    <text evidence="2">The sequence shown here is derived from an EMBL/GenBank/DDBJ whole genome shotgun (WGS) entry which is preliminary data.</text>
</comment>
<keyword evidence="1" id="KW-0472">Membrane</keyword>
<name>A0A4Q4M3R7_9PLEO</name>
<feature type="transmembrane region" description="Helical" evidence="1">
    <location>
        <begin position="83"/>
        <end position="106"/>
    </location>
</feature>
<gene>
    <name evidence="2" type="ORF">AA0114_g11013</name>
</gene>
<evidence type="ECO:0000313" key="3">
    <source>
        <dbReference type="Proteomes" id="UP000292402"/>
    </source>
</evidence>
<reference evidence="3" key="1">
    <citation type="journal article" date="2019" name="bioRxiv">
        <title>Genomics, evolutionary history and diagnostics of the Alternaria alternata species group including apple and Asian pear pathotypes.</title>
        <authorList>
            <person name="Armitage A.D."/>
            <person name="Cockerton H.M."/>
            <person name="Sreenivasaprasad S."/>
            <person name="Woodhall J.W."/>
            <person name="Lane C.R."/>
            <person name="Harrison R.J."/>
            <person name="Clarkson J.P."/>
        </authorList>
    </citation>
    <scope>NUCLEOTIDE SEQUENCE [LARGE SCALE GENOMIC DNA]</scope>
    <source>
        <strain evidence="3">FERA 1082</strain>
    </source>
</reference>
<keyword evidence="1" id="KW-1133">Transmembrane helix</keyword>
<evidence type="ECO:0000256" key="1">
    <source>
        <dbReference type="SAM" id="Phobius"/>
    </source>
</evidence>
<sequence length="850" mass="93665">MPSLSVGQVSALIAAGTTALQVLLPLTIPLILIAFIIKQHDQVEETAVTWSALSRTLHSTYWPTILSSDSSASTNVNPSVVGAVYLGIFTTILIAATAVITPLGLYDAVVSRKPQSVSFSYAKDVTPFGYASLPRNDMGFNRICGRGFISCPGSNFSVIRTVNPDNFTINTEWPDGYYTNTSLETQNLWASGLDAMENSVSSMFDIQWRSYEVRQQNLSSMLPDRYNDTFSSAGMYYDNGSPYVVGGYRPIQSLLSSNGFEIIEGLVVDLARGGIGFRNHTIPSQSSHGATWTEDILFIVPETSCVDNNLTVDYDLKEDALLFSLGPGGILRLTDHGGFANLNSTVNIEGMRMNSSQDTVRLHDRALAAAWDSNIFTMLYMNLTNLEHIQEMKGYENLTVGTSYLFEDESNSTIDGILARSIPKPGRIALQRLGWHLDLPSSSSLNFSSMNNDNQLFTNPHHITRDFFRETEYIVQGRVDENSLANISNIAITAGMLFPPPRPVGRVLNPFDRGRPGDAWTQPMYTCVSTSRATIKTVTFLYNGTGGLSNLHVINATEKSYPNTSSMPVWGVEDSGLVNKQITPFWGLLDPAFAGKPNISSVRKESLWLPGYTPWVYSIADSTMNIPGASFYTTIMAYIYRELLSGSSLTQEIHDYTGYAQFALSQKWLELGQTPTQSADIINLIWTDIAANAVVGTRGWLSQAPVSITPGPQDQSGPHEVPNVTLFERSTRYHIVYAVPAVLLLFLTLIMSLTTAILVLLRRTGLDQMKWFLNRTSLGRNLTALLYSDVSSQQSTQKTWAKRDAHKLVTVALDRPYAGSQLGIVTCTQPKEDTITSQRLINGDGLERSE</sequence>
<organism evidence="2 3">
    <name type="scientific">Alternaria tenuissima</name>
    <dbReference type="NCBI Taxonomy" id="119927"/>
    <lineage>
        <taxon>Eukaryota</taxon>
        <taxon>Fungi</taxon>
        <taxon>Dikarya</taxon>
        <taxon>Ascomycota</taxon>
        <taxon>Pezizomycotina</taxon>
        <taxon>Dothideomycetes</taxon>
        <taxon>Pleosporomycetidae</taxon>
        <taxon>Pleosporales</taxon>
        <taxon>Pleosporineae</taxon>
        <taxon>Pleosporaceae</taxon>
        <taxon>Alternaria</taxon>
        <taxon>Alternaria sect. Alternaria</taxon>
        <taxon>Alternaria alternata complex</taxon>
    </lineage>
</organism>
<proteinExistence type="predicted"/>
<protein>
    <submittedName>
        <fullName evidence="2">Uncharacterized protein</fullName>
    </submittedName>
</protein>
<accession>A0A4Q4M3R7</accession>
<dbReference type="EMBL" id="PDXA01000053">
    <property type="protein sequence ID" value="RYN40507.1"/>
    <property type="molecule type" value="Genomic_DNA"/>
</dbReference>
<keyword evidence="1" id="KW-0812">Transmembrane</keyword>
<feature type="transmembrane region" description="Helical" evidence="1">
    <location>
        <begin position="735"/>
        <end position="761"/>
    </location>
</feature>
<dbReference type="Proteomes" id="UP000292402">
    <property type="component" value="Unassembled WGS sequence"/>
</dbReference>
<evidence type="ECO:0000313" key="2">
    <source>
        <dbReference type="EMBL" id="RYN40507.1"/>
    </source>
</evidence>
<feature type="transmembrane region" description="Helical" evidence="1">
    <location>
        <begin position="12"/>
        <end position="37"/>
    </location>
</feature>
<dbReference type="AlphaFoldDB" id="A0A4Q4M3R7"/>